<sequence length="321" mass="36925">MKTILTVFGCFLNILIFAQESGNANYGGNQYSVNQAATIQTSYGNQNEMVILIKGIYNEKATSKLAVFSVLQLGKTAEEATNLIDERINLVKSQLKSFKPEIEIVTDMISFVPVYEFEEEKRIFNPKTYNEKPSGFELRKNLIVKFKETDDLNQILKICAKQEIYDLAKVDYVSINHEKIRDEIQTKAMEEFKSLLANYSTIMNVDLEQKEKILQEGYNIIYPMESYQNYQAYSQASLNLGKGETVNRITKNTTQYYNAVLPKPHAFVMNADITEPTMQYIYDLKVTIRLKEDLLPKNTIQKNNKYFLVTPNGDLKSLELN</sequence>
<dbReference type="EMBL" id="JACDZE010000001">
    <property type="protein sequence ID" value="MBA5629718.1"/>
    <property type="molecule type" value="Genomic_DNA"/>
</dbReference>
<comment type="caution">
    <text evidence="2">The sequence shown here is derived from an EMBL/GenBank/DDBJ whole genome shotgun (WGS) entry which is preliminary data.</text>
</comment>
<dbReference type="Pfam" id="PF04402">
    <property type="entry name" value="SIMPL"/>
    <property type="match status" value="1"/>
</dbReference>
<keyword evidence="3" id="KW-1185">Reference proteome</keyword>
<protein>
    <submittedName>
        <fullName evidence="2">SIMPL domain-containing protein</fullName>
    </submittedName>
</protein>
<proteinExistence type="predicted"/>
<dbReference type="AlphaFoldDB" id="A0A838ZKE2"/>
<name>A0A838ZKE2_9FLAO</name>
<evidence type="ECO:0000313" key="3">
    <source>
        <dbReference type="Proteomes" id="UP000552241"/>
    </source>
</evidence>
<dbReference type="InterPro" id="IPR007497">
    <property type="entry name" value="SIMPL/DUF541"/>
</dbReference>
<dbReference type="RefSeq" id="WP_182043260.1">
    <property type="nucleotide sequence ID" value="NZ_JACDZE010000001.1"/>
</dbReference>
<keyword evidence="1" id="KW-0732">Signal</keyword>
<gene>
    <name evidence="2" type="ORF">HU137_08040</name>
</gene>
<dbReference type="Proteomes" id="UP000552241">
    <property type="component" value="Unassembled WGS sequence"/>
</dbReference>
<evidence type="ECO:0000256" key="1">
    <source>
        <dbReference type="SAM" id="SignalP"/>
    </source>
</evidence>
<reference evidence="2 3" key="1">
    <citation type="submission" date="2020-07" db="EMBL/GenBank/DDBJ databases">
        <title>Moheibacter lacus sp. nov., a member of the family Flavobacteriaceae isolated from freshwater lake sediment.</title>
        <authorList>
            <person name="Liu Y."/>
        </authorList>
    </citation>
    <scope>NUCLEOTIDE SEQUENCE [LARGE SCALE GENOMIC DNA]</scope>
    <source>
        <strain evidence="2 3">BDHS18</strain>
    </source>
</reference>
<dbReference type="Gene3D" id="3.30.110.170">
    <property type="entry name" value="Protein of unknown function (DUF541), domain 1"/>
    <property type="match status" value="1"/>
</dbReference>
<organism evidence="2 3">
    <name type="scientific">Moheibacter lacus</name>
    <dbReference type="NCBI Taxonomy" id="2745851"/>
    <lineage>
        <taxon>Bacteria</taxon>
        <taxon>Pseudomonadati</taxon>
        <taxon>Bacteroidota</taxon>
        <taxon>Flavobacteriia</taxon>
        <taxon>Flavobacteriales</taxon>
        <taxon>Weeksellaceae</taxon>
        <taxon>Moheibacter</taxon>
    </lineage>
</organism>
<accession>A0A838ZKE2</accession>
<feature type="chain" id="PRO_5032622815" evidence="1">
    <location>
        <begin position="19"/>
        <end position="321"/>
    </location>
</feature>
<evidence type="ECO:0000313" key="2">
    <source>
        <dbReference type="EMBL" id="MBA5629718.1"/>
    </source>
</evidence>
<dbReference type="Gene3D" id="3.30.70.2970">
    <property type="entry name" value="Protein of unknown function (DUF541), domain 2"/>
    <property type="match status" value="1"/>
</dbReference>
<feature type="signal peptide" evidence="1">
    <location>
        <begin position="1"/>
        <end position="18"/>
    </location>
</feature>